<keyword evidence="3" id="KW-0804">Transcription</keyword>
<dbReference type="SMART" id="SM00347">
    <property type="entry name" value="HTH_MARR"/>
    <property type="match status" value="1"/>
</dbReference>
<sequence length="336" mass="38273">MRAGFAKRWLTKRLHSNDPANRHNQIVGKTLRQDLKVATSRGCRSSDGRRGNCPDSRRYAWHFGNNPAALWDKPQTGDATVSAVAWGAYVPVLHMRETLAMDFELEDREESERLRRVTHLAISLQFSHASGDEIDHGDALRKLIWGLAALRGETWLTAKCLISKLFSNVTMARAEISMKLQHELKRPQPFASTEQETLLNLLRIGDQLENRLSRHFREHGLTLSRFNVLRSLVLAERPLTCGEIGERMIQIVPAITSLVDHLEKQGLVKRQRCTEDRRVVYVSVTQKGRKLADQTMAPLAELEQRFLKKLNKGEQKQLIGLLEKTRGSIAASFQDR</sequence>
<keyword evidence="2" id="KW-0238">DNA-binding</keyword>
<dbReference type="InterPro" id="IPR036388">
    <property type="entry name" value="WH-like_DNA-bd_sf"/>
</dbReference>
<evidence type="ECO:0000256" key="1">
    <source>
        <dbReference type="ARBA" id="ARBA00023015"/>
    </source>
</evidence>
<name>A0A5C6CPG5_9BACT</name>
<dbReference type="Gene3D" id="1.10.10.10">
    <property type="entry name" value="Winged helix-like DNA-binding domain superfamily/Winged helix DNA-binding domain"/>
    <property type="match status" value="1"/>
</dbReference>
<dbReference type="Pfam" id="PF01047">
    <property type="entry name" value="MarR"/>
    <property type="match status" value="1"/>
</dbReference>
<reference evidence="5 6" key="1">
    <citation type="submission" date="2019-02" db="EMBL/GenBank/DDBJ databases">
        <title>Deep-cultivation of Planctomycetes and their phenomic and genomic characterization uncovers novel biology.</title>
        <authorList>
            <person name="Wiegand S."/>
            <person name="Jogler M."/>
            <person name="Boedeker C."/>
            <person name="Pinto D."/>
            <person name="Vollmers J."/>
            <person name="Rivas-Marin E."/>
            <person name="Kohn T."/>
            <person name="Peeters S.H."/>
            <person name="Heuer A."/>
            <person name="Rast P."/>
            <person name="Oberbeckmann S."/>
            <person name="Bunk B."/>
            <person name="Jeske O."/>
            <person name="Meyerdierks A."/>
            <person name="Storesund J.E."/>
            <person name="Kallscheuer N."/>
            <person name="Luecker S."/>
            <person name="Lage O.M."/>
            <person name="Pohl T."/>
            <person name="Merkel B.J."/>
            <person name="Hornburger P."/>
            <person name="Mueller R.-W."/>
            <person name="Bruemmer F."/>
            <person name="Labrenz M."/>
            <person name="Spormann A.M."/>
            <person name="Op Den Camp H."/>
            <person name="Overmann J."/>
            <person name="Amann R."/>
            <person name="Jetten M.S.M."/>
            <person name="Mascher T."/>
            <person name="Medema M.H."/>
            <person name="Devos D.P."/>
            <person name="Kaster A.-K."/>
            <person name="Ovreas L."/>
            <person name="Rohde M."/>
            <person name="Galperin M.Y."/>
            <person name="Jogler C."/>
        </authorList>
    </citation>
    <scope>NUCLEOTIDE SEQUENCE [LARGE SCALE GENOMIC DNA]</scope>
    <source>
        <strain evidence="5 6">Pla52o</strain>
    </source>
</reference>
<dbReference type="PROSITE" id="PS01117">
    <property type="entry name" value="HTH_MARR_1"/>
    <property type="match status" value="1"/>
</dbReference>
<feature type="domain" description="HTH marR-type" evidence="4">
    <location>
        <begin position="194"/>
        <end position="327"/>
    </location>
</feature>
<organism evidence="5 6">
    <name type="scientific">Novipirellula galeiformis</name>
    <dbReference type="NCBI Taxonomy" id="2528004"/>
    <lineage>
        <taxon>Bacteria</taxon>
        <taxon>Pseudomonadati</taxon>
        <taxon>Planctomycetota</taxon>
        <taxon>Planctomycetia</taxon>
        <taxon>Pirellulales</taxon>
        <taxon>Pirellulaceae</taxon>
        <taxon>Novipirellula</taxon>
    </lineage>
</organism>
<dbReference type="PANTHER" id="PTHR33164:SF101">
    <property type="entry name" value="TRANSCRIPTIONAL REPRESSOR MPRA"/>
    <property type="match status" value="1"/>
</dbReference>
<dbReference type="PANTHER" id="PTHR33164">
    <property type="entry name" value="TRANSCRIPTIONAL REGULATOR, MARR FAMILY"/>
    <property type="match status" value="1"/>
</dbReference>
<dbReference type="InterPro" id="IPR000835">
    <property type="entry name" value="HTH_MarR-typ"/>
</dbReference>
<accession>A0A5C6CPG5</accession>
<comment type="caution">
    <text evidence="5">The sequence shown here is derived from an EMBL/GenBank/DDBJ whole genome shotgun (WGS) entry which is preliminary data.</text>
</comment>
<dbReference type="PROSITE" id="PS50995">
    <property type="entry name" value="HTH_MARR_2"/>
    <property type="match status" value="1"/>
</dbReference>
<dbReference type="InterPro" id="IPR036390">
    <property type="entry name" value="WH_DNA-bd_sf"/>
</dbReference>
<dbReference type="GO" id="GO:0003677">
    <property type="term" value="F:DNA binding"/>
    <property type="evidence" value="ECO:0007669"/>
    <property type="project" value="UniProtKB-KW"/>
</dbReference>
<dbReference type="Proteomes" id="UP000316304">
    <property type="component" value="Unassembled WGS sequence"/>
</dbReference>
<evidence type="ECO:0000259" key="4">
    <source>
        <dbReference type="PROSITE" id="PS50995"/>
    </source>
</evidence>
<dbReference type="PRINTS" id="PR00598">
    <property type="entry name" value="HTHMARR"/>
</dbReference>
<dbReference type="EMBL" id="SJPT01000001">
    <property type="protein sequence ID" value="TWU26288.1"/>
    <property type="molecule type" value="Genomic_DNA"/>
</dbReference>
<dbReference type="AlphaFoldDB" id="A0A5C6CPG5"/>
<gene>
    <name evidence="5" type="primary">mhqR_1</name>
    <name evidence="5" type="ORF">Pla52o_01410</name>
</gene>
<evidence type="ECO:0000313" key="5">
    <source>
        <dbReference type="EMBL" id="TWU26288.1"/>
    </source>
</evidence>
<proteinExistence type="predicted"/>
<keyword evidence="1" id="KW-0805">Transcription regulation</keyword>
<dbReference type="GO" id="GO:0006950">
    <property type="term" value="P:response to stress"/>
    <property type="evidence" value="ECO:0007669"/>
    <property type="project" value="TreeGrafter"/>
</dbReference>
<dbReference type="InterPro" id="IPR023187">
    <property type="entry name" value="Tscrpt_reg_MarR-type_CS"/>
</dbReference>
<evidence type="ECO:0000313" key="6">
    <source>
        <dbReference type="Proteomes" id="UP000316304"/>
    </source>
</evidence>
<evidence type="ECO:0000256" key="3">
    <source>
        <dbReference type="ARBA" id="ARBA00023163"/>
    </source>
</evidence>
<protein>
    <submittedName>
        <fullName evidence="5">HTH-type transcriptional regulator MhqR</fullName>
    </submittedName>
</protein>
<dbReference type="GO" id="GO:0003700">
    <property type="term" value="F:DNA-binding transcription factor activity"/>
    <property type="evidence" value="ECO:0007669"/>
    <property type="project" value="InterPro"/>
</dbReference>
<evidence type="ECO:0000256" key="2">
    <source>
        <dbReference type="ARBA" id="ARBA00023125"/>
    </source>
</evidence>
<dbReference type="SUPFAM" id="SSF46785">
    <property type="entry name" value="Winged helix' DNA-binding domain"/>
    <property type="match status" value="1"/>
</dbReference>
<keyword evidence="6" id="KW-1185">Reference proteome</keyword>
<dbReference type="InterPro" id="IPR039422">
    <property type="entry name" value="MarR/SlyA-like"/>
</dbReference>